<comment type="caution">
    <text evidence="3">The sequence shown here is derived from an EMBL/GenBank/DDBJ whole genome shotgun (WGS) entry which is preliminary data.</text>
</comment>
<feature type="region of interest" description="Disordered" evidence="2">
    <location>
        <begin position="411"/>
        <end position="431"/>
    </location>
</feature>
<feature type="compositionally biased region" description="Basic and acidic residues" evidence="2">
    <location>
        <begin position="70"/>
        <end position="123"/>
    </location>
</feature>
<evidence type="ECO:0000256" key="1">
    <source>
        <dbReference type="SAM" id="Coils"/>
    </source>
</evidence>
<reference evidence="3 4" key="1">
    <citation type="journal article" date="2017" name="Curr. Biol.">
        <title>Genome architecture and evolution of a unichromosomal asexual nematode.</title>
        <authorList>
            <person name="Fradin H."/>
            <person name="Zegar C."/>
            <person name="Gutwein M."/>
            <person name="Lucas J."/>
            <person name="Kovtun M."/>
            <person name="Corcoran D."/>
            <person name="Baugh L.R."/>
            <person name="Kiontke K."/>
            <person name="Gunsalus K."/>
            <person name="Fitch D.H."/>
            <person name="Piano F."/>
        </authorList>
    </citation>
    <scope>NUCLEOTIDE SEQUENCE [LARGE SCALE GENOMIC DNA]</scope>
    <source>
        <strain evidence="3">PF1309</strain>
    </source>
</reference>
<feature type="compositionally biased region" description="Polar residues" evidence="2">
    <location>
        <begin position="173"/>
        <end position="189"/>
    </location>
</feature>
<feature type="region of interest" description="Disordered" evidence="2">
    <location>
        <begin position="70"/>
        <end position="203"/>
    </location>
</feature>
<organism evidence="3 4">
    <name type="scientific">Diploscapter pachys</name>
    <dbReference type="NCBI Taxonomy" id="2018661"/>
    <lineage>
        <taxon>Eukaryota</taxon>
        <taxon>Metazoa</taxon>
        <taxon>Ecdysozoa</taxon>
        <taxon>Nematoda</taxon>
        <taxon>Chromadorea</taxon>
        <taxon>Rhabditida</taxon>
        <taxon>Rhabditina</taxon>
        <taxon>Rhabditomorpha</taxon>
        <taxon>Rhabditoidea</taxon>
        <taxon>Rhabditidae</taxon>
        <taxon>Diploscapter</taxon>
    </lineage>
</organism>
<evidence type="ECO:0000313" key="4">
    <source>
        <dbReference type="Proteomes" id="UP000218231"/>
    </source>
</evidence>
<feature type="compositionally biased region" description="Polar residues" evidence="2">
    <location>
        <begin position="267"/>
        <end position="281"/>
    </location>
</feature>
<dbReference type="Proteomes" id="UP000218231">
    <property type="component" value="Unassembled WGS sequence"/>
</dbReference>
<keyword evidence="1" id="KW-0175">Coiled coil</keyword>
<feature type="compositionally biased region" description="Basic and acidic residues" evidence="2">
    <location>
        <begin position="133"/>
        <end position="163"/>
    </location>
</feature>
<accession>A0A2A2LLL9</accession>
<feature type="compositionally biased region" description="Basic and acidic residues" evidence="2">
    <location>
        <begin position="416"/>
        <end position="431"/>
    </location>
</feature>
<protein>
    <submittedName>
        <fullName evidence="3">Uncharacterized protein</fullName>
    </submittedName>
</protein>
<proteinExistence type="predicted"/>
<feature type="compositionally biased region" description="Low complexity" evidence="2">
    <location>
        <begin position="190"/>
        <end position="202"/>
    </location>
</feature>
<dbReference type="AlphaFoldDB" id="A0A2A2LLL9"/>
<dbReference type="EMBL" id="LIAE01006611">
    <property type="protein sequence ID" value="PAV87008.1"/>
    <property type="molecule type" value="Genomic_DNA"/>
</dbReference>
<feature type="coiled-coil region" evidence="1">
    <location>
        <begin position="231"/>
        <end position="258"/>
    </location>
</feature>
<evidence type="ECO:0000313" key="3">
    <source>
        <dbReference type="EMBL" id="PAV87008.1"/>
    </source>
</evidence>
<evidence type="ECO:0000256" key="2">
    <source>
        <dbReference type="SAM" id="MobiDB-lite"/>
    </source>
</evidence>
<gene>
    <name evidence="3" type="ORF">WR25_18457</name>
</gene>
<feature type="region of interest" description="Disordered" evidence="2">
    <location>
        <begin position="1"/>
        <end position="20"/>
    </location>
</feature>
<sequence length="431" mass="50588">MNTSRTSSTHRQKIKSLGEDKEWRIARRKQRKKELKEGKFKLDEFWREKINLEKKRDELIAEKRGLEQIKDNLDEEDRKLNLEGEELQRSRDMLKEEVVEKEKIRQKQTDTDKLSRKEKDYRAKIKQLNMRKTAQDESISKLKREISKTRRNVDELSRSDKSQLARGKGSSLPPISSTGRKSNSTNRNKSTGNNSSSYSGTSEKVPFITKTQLRQDIAALYKRDDSLGYKRNRLEAELKDITKRRNEIDKTLEKIVAEMRTIKLTEDQSASSAESRTQQDSTVREKQKTVNELTLQLDELKQSTNYFKRKMAEYPGLDPDKWEKERQMKELELQVLRRDTFVDRAESIGYHTANVRNARKQEINELKKRIKEKSKFTTHLCDAITYGTLEETTLKGDLSNEGCSLRQAIPRNNTSTEERRVRDIDIHINKS</sequence>
<name>A0A2A2LLL9_9BILA</name>
<keyword evidence="4" id="KW-1185">Reference proteome</keyword>
<feature type="region of interest" description="Disordered" evidence="2">
    <location>
        <begin position="266"/>
        <end position="287"/>
    </location>
</feature>